<evidence type="ECO:0000256" key="1">
    <source>
        <dbReference type="ARBA" id="ARBA00023143"/>
    </source>
</evidence>
<dbReference type="OrthoDB" id="9812413at2"/>
<organism evidence="2 3">
    <name type="scientific">Paroceanicella profunda</name>
    <dbReference type="NCBI Taxonomy" id="2579971"/>
    <lineage>
        <taxon>Bacteria</taxon>
        <taxon>Pseudomonadati</taxon>
        <taxon>Pseudomonadota</taxon>
        <taxon>Alphaproteobacteria</taxon>
        <taxon>Rhodobacterales</taxon>
        <taxon>Paracoccaceae</taxon>
        <taxon>Paroceanicella</taxon>
    </lineage>
</organism>
<keyword evidence="2" id="KW-0282">Flagellum</keyword>
<evidence type="ECO:0000313" key="2">
    <source>
        <dbReference type="EMBL" id="QDL94779.1"/>
    </source>
</evidence>
<reference evidence="2 3" key="1">
    <citation type="submission" date="2019-06" db="EMBL/GenBank/DDBJ databases">
        <title>Genome sequence of Rhodobacteraceae bacterium D4M1.</title>
        <authorList>
            <person name="Cao J."/>
        </authorList>
    </citation>
    <scope>NUCLEOTIDE SEQUENCE [LARGE SCALE GENOMIC DNA]</scope>
    <source>
        <strain evidence="2 3">D4M1</strain>
        <plasmid evidence="3">pd4m1d</plasmid>
    </source>
</reference>
<keyword evidence="2" id="KW-0966">Cell projection</keyword>
<sequence>MDTQNLISQLYSRAQTTMPPAPVAPKEAVAGPDFAEIARGIVDDLRRNEAVAQAGLAGRAEPQSVVMALASTELAIETAVTLRDRVVEAYQEILRMPV</sequence>
<proteinExistence type="predicted"/>
<dbReference type="AlphaFoldDB" id="A0A5B8G5N1"/>
<dbReference type="Pfam" id="PF02049">
    <property type="entry name" value="FliE"/>
    <property type="match status" value="1"/>
</dbReference>
<dbReference type="GO" id="GO:0071973">
    <property type="term" value="P:bacterial-type flagellum-dependent cell motility"/>
    <property type="evidence" value="ECO:0007669"/>
    <property type="project" value="InterPro"/>
</dbReference>
<dbReference type="GO" id="GO:0003774">
    <property type="term" value="F:cytoskeletal motor activity"/>
    <property type="evidence" value="ECO:0007669"/>
    <property type="project" value="InterPro"/>
</dbReference>
<dbReference type="Proteomes" id="UP000305888">
    <property type="component" value="Plasmid pD4M1D"/>
</dbReference>
<dbReference type="InterPro" id="IPR001624">
    <property type="entry name" value="FliE"/>
</dbReference>
<keyword evidence="2" id="KW-0969">Cilium</keyword>
<keyword evidence="2" id="KW-0614">Plasmid</keyword>
<geneLocation type="plasmid" evidence="3">
    <name>pd4m1d</name>
</geneLocation>
<dbReference type="GO" id="GO:0009288">
    <property type="term" value="C:bacterial-type flagellum"/>
    <property type="evidence" value="ECO:0007669"/>
    <property type="project" value="InterPro"/>
</dbReference>
<evidence type="ECO:0000313" key="3">
    <source>
        <dbReference type="Proteomes" id="UP000305888"/>
    </source>
</evidence>
<accession>A0A5B8G5N1</accession>
<dbReference type="EMBL" id="CP040822">
    <property type="protein sequence ID" value="QDL94779.1"/>
    <property type="molecule type" value="Genomic_DNA"/>
</dbReference>
<keyword evidence="1" id="KW-0975">Bacterial flagellum</keyword>
<dbReference type="GO" id="GO:0005198">
    <property type="term" value="F:structural molecule activity"/>
    <property type="evidence" value="ECO:0007669"/>
    <property type="project" value="InterPro"/>
</dbReference>
<gene>
    <name evidence="2" type="ORF">FDP22_23185</name>
</gene>
<name>A0A5B8G5N1_9RHOB</name>
<dbReference type="KEGG" id="ppru:FDP22_23185"/>
<keyword evidence="3" id="KW-1185">Reference proteome</keyword>
<dbReference type="RefSeq" id="WP_138578604.1">
    <property type="nucleotide sequence ID" value="NZ_CP040822.1"/>
</dbReference>
<protein>
    <submittedName>
        <fullName evidence="2">Flagellar hook-basal body protein FliE</fullName>
    </submittedName>
</protein>